<keyword evidence="5" id="KW-1185">Reference proteome</keyword>
<dbReference type="GO" id="GO:0016881">
    <property type="term" value="F:acid-amino acid ligase activity"/>
    <property type="evidence" value="ECO:0007669"/>
    <property type="project" value="TreeGrafter"/>
</dbReference>
<dbReference type="InterPro" id="IPR055377">
    <property type="entry name" value="GH3_M"/>
</dbReference>
<evidence type="ECO:0000313" key="4">
    <source>
        <dbReference type="EMBL" id="PIK61206.1"/>
    </source>
</evidence>
<dbReference type="EMBL" id="MRZV01000038">
    <property type="protein sequence ID" value="PIK61206.1"/>
    <property type="molecule type" value="Genomic_DNA"/>
</dbReference>
<dbReference type="InterPro" id="IPR004993">
    <property type="entry name" value="GH3"/>
</dbReference>
<dbReference type="InterPro" id="IPR055378">
    <property type="entry name" value="GH3_C"/>
</dbReference>
<keyword evidence="1" id="KW-0812">Transmembrane</keyword>
<evidence type="ECO:0008006" key="6">
    <source>
        <dbReference type="Google" id="ProtNLM"/>
    </source>
</evidence>
<dbReference type="Pfam" id="PF03321">
    <property type="entry name" value="GH3"/>
    <property type="match status" value="1"/>
</dbReference>
<organism evidence="4 5">
    <name type="scientific">Stichopus japonicus</name>
    <name type="common">Sea cucumber</name>
    <dbReference type="NCBI Taxonomy" id="307972"/>
    <lineage>
        <taxon>Eukaryota</taxon>
        <taxon>Metazoa</taxon>
        <taxon>Echinodermata</taxon>
        <taxon>Eleutherozoa</taxon>
        <taxon>Echinozoa</taxon>
        <taxon>Holothuroidea</taxon>
        <taxon>Aspidochirotacea</taxon>
        <taxon>Aspidochirotida</taxon>
        <taxon>Stichopodidae</taxon>
        <taxon>Apostichopus</taxon>
    </lineage>
</organism>
<dbReference type="PANTHER" id="PTHR31901">
    <property type="entry name" value="GH3 DOMAIN-CONTAINING PROTEIN"/>
    <property type="match status" value="1"/>
</dbReference>
<dbReference type="Pfam" id="PF23571">
    <property type="entry name" value="GH3_M"/>
    <property type="match status" value="1"/>
</dbReference>
<feature type="domain" description="GH3 middle" evidence="2">
    <location>
        <begin position="382"/>
        <end position="454"/>
    </location>
</feature>
<evidence type="ECO:0000256" key="1">
    <source>
        <dbReference type="SAM" id="Phobius"/>
    </source>
</evidence>
<dbReference type="AlphaFoldDB" id="A0A2G8LLR7"/>
<sequence length="599" mass="68135">MISYLITGGGILAVVGFTAISYDFLQKKKSPYHTYRTAFDQYVTIFVFRMLGSYNRKKLEKDCKNLRAVQDEKLLGLLQAAKDTKYGKIHGLSKITSREDYVRFHPLTRFDHYKPFVDCLLKGEDGVITKDRPIILALTSGTNGQTKMLPMIQAQRMAFLTQGVAVSLHTMYHNFPGCHNLQKILKFFYTPKMRQSEGGTPIGPNSSSPKNSTVMLSSYSTPLPGLEIVTEPEALYVHLLFGLKDPYLGILEANFASLIYSAFVELEHQWPQLVRDIETGDLNPELDISPEIRGKLQDLLKPDPARAAELKKEFGKGFSGIARRVWPHLNVVLTVDTGSFKMYGQKLKNTYLGGVPIYSPLYGATEGLLGVNLWPEKEERPYLLMPRSMFWEFIPIAQSDEDQPSTLFADQVEKGATYELVITNISGLFRYRFGDVVRVIDFHGECPVVEYLYRQGQLLNVRGEKVSEDVLQKALNSTCTEWKIPVRDYTAVESPNLHETGEEKNFPHYVIFLEPQKDATVLGSKSLMDLNLRKQSFVYDSFREKGSIDEAVVKFVAPGTFKKLKEYHLMNHDVSPNQWKTPRVLRREDAIRVLLDNLL</sequence>
<feature type="transmembrane region" description="Helical" evidence="1">
    <location>
        <begin position="6"/>
        <end position="25"/>
    </location>
</feature>
<name>A0A2G8LLR7_STIJA</name>
<keyword evidence="1" id="KW-1133">Transmembrane helix</keyword>
<dbReference type="Proteomes" id="UP000230750">
    <property type="component" value="Unassembled WGS sequence"/>
</dbReference>
<evidence type="ECO:0000259" key="3">
    <source>
        <dbReference type="Pfam" id="PF23572"/>
    </source>
</evidence>
<accession>A0A2G8LLR7</accession>
<gene>
    <name evidence="4" type="ORF">BSL78_01849</name>
</gene>
<dbReference type="GO" id="GO:0005737">
    <property type="term" value="C:cytoplasm"/>
    <property type="evidence" value="ECO:0007669"/>
    <property type="project" value="TreeGrafter"/>
</dbReference>
<keyword evidence="1" id="KW-0472">Membrane</keyword>
<evidence type="ECO:0000259" key="2">
    <source>
        <dbReference type="Pfam" id="PF23571"/>
    </source>
</evidence>
<evidence type="ECO:0000313" key="5">
    <source>
        <dbReference type="Proteomes" id="UP000230750"/>
    </source>
</evidence>
<feature type="domain" description="GH3 C-terminal" evidence="3">
    <location>
        <begin position="471"/>
        <end position="587"/>
    </location>
</feature>
<proteinExistence type="predicted"/>
<dbReference type="OrthoDB" id="10004661at2759"/>
<dbReference type="PANTHER" id="PTHR31901:SF9">
    <property type="entry name" value="GH3 DOMAIN-CONTAINING PROTEIN"/>
    <property type="match status" value="1"/>
</dbReference>
<protein>
    <recommendedName>
        <fullName evidence="6">GH3 domain-containing protein</fullName>
    </recommendedName>
</protein>
<reference evidence="4 5" key="1">
    <citation type="journal article" date="2017" name="PLoS Biol.">
        <title>The sea cucumber genome provides insights into morphological evolution and visceral regeneration.</title>
        <authorList>
            <person name="Zhang X."/>
            <person name="Sun L."/>
            <person name="Yuan J."/>
            <person name="Sun Y."/>
            <person name="Gao Y."/>
            <person name="Zhang L."/>
            <person name="Li S."/>
            <person name="Dai H."/>
            <person name="Hamel J.F."/>
            <person name="Liu C."/>
            <person name="Yu Y."/>
            <person name="Liu S."/>
            <person name="Lin W."/>
            <person name="Guo K."/>
            <person name="Jin S."/>
            <person name="Xu P."/>
            <person name="Storey K.B."/>
            <person name="Huan P."/>
            <person name="Zhang T."/>
            <person name="Zhou Y."/>
            <person name="Zhang J."/>
            <person name="Lin C."/>
            <person name="Li X."/>
            <person name="Xing L."/>
            <person name="Huo D."/>
            <person name="Sun M."/>
            <person name="Wang L."/>
            <person name="Mercier A."/>
            <person name="Li F."/>
            <person name="Yang H."/>
            <person name="Xiang J."/>
        </authorList>
    </citation>
    <scope>NUCLEOTIDE SEQUENCE [LARGE SCALE GENOMIC DNA]</scope>
    <source>
        <strain evidence="4">Shaxun</strain>
        <tissue evidence="4">Muscle</tissue>
    </source>
</reference>
<dbReference type="Pfam" id="PF23572">
    <property type="entry name" value="GH3_C"/>
    <property type="match status" value="1"/>
</dbReference>
<comment type="caution">
    <text evidence="4">The sequence shown here is derived from an EMBL/GenBank/DDBJ whole genome shotgun (WGS) entry which is preliminary data.</text>
</comment>